<evidence type="ECO:0000259" key="14">
    <source>
        <dbReference type="PROSITE" id="PS50862"/>
    </source>
</evidence>
<dbReference type="OrthoDB" id="9800719at2"/>
<dbReference type="InterPro" id="IPR022911">
    <property type="entry name" value="Phe_tRNA_ligase_alpha1_bac"/>
</dbReference>
<keyword evidence="10 13" id="KW-0648">Protein biosynthesis</keyword>
<dbReference type="PANTHER" id="PTHR11538">
    <property type="entry name" value="PHENYLALANYL-TRNA SYNTHETASE"/>
    <property type="match status" value="1"/>
</dbReference>
<dbReference type="InterPro" id="IPR006195">
    <property type="entry name" value="aa-tRNA-synth_II"/>
</dbReference>
<evidence type="ECO:0000313" key="16">
    <source>
        <dbReference type="Proteomes" id="UP000318053"/>
    </source>
</evidence>
<organism evidence="15 16">
    <name type="scientific">Allorhodopirellula solitaria</name>
    <dbReference type="NCBI Taxonomy" id="2527987"/>
    <lineage>
        <taxon>Bacteria</taxon>
        <taxon>Pseudomonadati</taxon>
        <taxon>Planctomycetota</taxon>
        <taxon>Planctomycetia</taxon>
        <taxon>Pirellulales</taxon>
        <taxon>Pirellulaceae</taxon>
        <taxon>Allorhodopirellula</taxon>
    </lineage>
</organism>
<keyword evidence="5 13" id="KW-0436">Ligase</keyword>
<dbReference type="NCBIfam" id="TIGR00468">
    <property type="entry name" value="pheS"/>
    <property type="match status" value="1"/>
</dbReference>
<dbReference type="EC" id="6.1.1.20" evidence="13"/>
<evidence type="ECO:0000256" key="10">
    <source>
        <dbReference type="ARBA" id="ARBA00022917"/>
    </source>
</evidence>
<dbReference type="InterPro" id="IPR045864">
    <property type="entry name" value="aa-tRNA-synth_II/BPL/LPL"/>
</dbReference>
<keyword evidence="7 13" id="KW-0547">Nucleotide-binding</keyword>
<dbReference type="EMBL" id="SJPK01000001">
    <property type="protein sequence ID" value="TWT75317.1"/>
    <property type="molecule type" value="Genomic_DNA"/>
</dbReference>
<evidence type="ECO:0000256" key="4">
    <source>
        <dbReference type="ARBA" id="ARBA00022490"/>
    </source>
</evidence>
<evidence type="ECO:0000256" key="7">
    <source>
        <dbReference type="ARBA" id="ARBA00022741"/>
    </source>
</evidence>
<dbReference type="RefSeq" id="WP_146389760.1">
    <property type="nucleotide sequence ID" value="NZ_SJPK01000001.1"/>
</dbReference>
<dbReference type="Pfam" id="PF01409">
    <property type="entry name" value="tRNA-synt_2d"/>
    <property type="match status" value="1"/>
</dbReference>
<keyword evidence="4 13" id="KW-0963">Cytoplasm</keyword>
<comment type="catalytic activity">
    <reaction evidence="12 13">
        <text>tRNA(Phe) + L-phenylalanine + ATP = L-phenylalanyl-tRNA(Phe) + AMP + diphosphate + H(+)</text>
        <dbReference type="Rhea" id="RHEA:19413"/>
        <dbReference type="Rhea" id="RHEA-COMP:9668"/>
        <dbReference type="Rhea" id="RHEA-COMP:9699"/>
        <dbReference type="ChEBI" id="CHEBI:15378"/>
        <dbReference type="ChEBI" id="CHEBI:30616"/>
        <dbReference type="ChEBI" id="CHEBI:33019"/>
        <dbReference type="ChEBI" id="CHEBI:58095"/>
        <dbReference type="ChEBI" id="CHEBI:78442"/>
        <dbReference type="ChEBI" id="CHEBI:78531"/>
        <dbReference type="ChEBI" id="CHEBI:456215"/>
        <dbReference type="EC" id="6.1.1.20"/>
    </reaction>
</comment>
<dbReference type="Gene3D" id="3.30.930.10">
    <property type="entry name" value="Bira Bifunctional Protein, Domain 2"/>
    <property type="match status" value="1"/>
</dbReference>
<comment type="caution">
    <text evidence="15">The sequence shown here is derived from an EMBL/GenBank/DDBJ whole genome shotgun (WGS) entry which is preliminary data.</text>
</comment>
<dbReference type="HAMAP" id="MF_00281">
    <property type="entry name" value="Phe_tRNA_synth_alpha1"/>
    <property type="match status" value="1"/>
</dbReference>
<evidence type="ECO:0000256" key="2">
    <source>
        <dbReference type="ARBA" id="ARBA00010207"/>
    </source>
</evidence>
<dbReference type="GO" id="GO:0000049">
    <property type="term" value="F:tRNA binding"/>
    <property type="evidence" value="ECO:0007669"/>
    <property type="project" value="InterPro"/>
</dbReference>
<dbReference type="Pfam" id="PF02912">
    <property type="entry name" value="Phe_tRNA-synt_N"/>
    <property type="match status" value="1"/>
</dbReference>
<comment type="cofactor">
    <cofactor evidence="13">
        <name>Mg(2+)</name>
        <dbReference type="ChEBI" id="CHEBI:18420"/>
    </cofactor>
    <text evidence="13">Binds 2 magnesium ions per tetramer.</text>
</comment>
<protein>
    <recommendedName>
        <fullName evidence="13">Phenylalanine--tRNA ligase alpha subunit</fullName>
        <ecNumber evidence="13">6.1.1.20</ecNumber>
    </recommendedName>
    <alternativeName>
        <fullName evidence="13">Phenylalanyl-tRNA synthetase alpha subunit</fullName>
        <shortName evidence="13">PheRS</shortName>
    </alternativeName>
</protein>
<dbReference type="PROSITE" id="PS50862">
    <property type="entry name" value="AA_TRNA_LIGASE_II"/>
    <property type="match status" value="1"/>
</dbReference>
<keyword evidence="9 13" id="KW-0460">Magnesium</keyword>
<dbReference type="InterPro" id="IPR010978">
    <property type="entry name" value="tRNA-bd_arm"/>
</dbReference>
<evidence type="ECO:0000256" key="5">
    <source>
        <dbReference type="ARBA" id="ARBA00022598"/>
    </source>
</evidence>
<name>A0A5C5YKE7_9BACT</name>
<dbReference type="AlphaFoldDB" id="A0A5C5YKE7"/>
<reference evidence="15 16" key="1">
    <citation type="submission" date="2019-02" db="EMBL/GenBank/DDBJ databases">
        <title>Deep-cultivation of Planctomycetes and their phenomic and genomic characterization uncovers novel biology.</title>
        <authorList>
            <person name="Wiegand S."/>
            <person name="Jogler M."/>
            <person name="Boedeker C."/>
            <person name="Pinto D."/>
            <person name="Vollmers J."/>
            <person name="Rivas-Marin E."/>
            <person name="Kohn T."/>
            <person name="Peeters S.H."/>
            <person name="Heuer A."/>
            <person name="Rast P."/>
            <person name="Oberbeckmann S."/>
            <person name="Bunk B."/>
            <person name="Jeske O."/>
            <person name="Meyerdierks A."/>
            <person name="Storesund J.E."/>
            <person name="Kallscheuer N."/>
            <person name="Luecker S."/>
            <person name="Lage O.M."/>
            <person name="Pohl T."/>
            <person name="Merkel B.J."/>
            <person name="Hornburger P."/>
            <person name="Mueller R.-W."/>
            <person name="Bruemmer F."/>
            <person name="Labrenz M."/>
            <person name="Spormann A.M."/>
            <person name="Op Den Camp H."/>
            <person name="Overmann J."/>
            <person name="Amann R."/>
            <person name="Jetten M.S.M."/>
            <person name="Mascher T."/>
            <person name="Medema M.H."/>
            <person name="Devos D.P."/>
            <person name="Kaster A.-K."/>
            <person name="Ovreas L."/>
            <person name="Rohde M."/>
            <person name="Galperin M.Y."/>
            <person name="Jogler C."/>
        </authorList>
    </citation>
    <scope>NUCLEOTIDE SEQUENCE [LARGE SCALE GENOMIC DNA]</scope>
    <source>
        <strain evidence="15 16">CA85</strain>
    </source>
</reference>
<dbReference type="InterPro" id="IPR004529">
    <property type="entry name" value="Phe-tRNA-synth_IIc_asu"/>
</dbReference>
<evidence type="ECO:0000256" key="12">
    <source>
        <dbReference type="ARBA" id="ARBA00049255"/>
    </source>
</evidence>
<dbReference type="GO" id="GO:0005737">
    <property type="term" value="C:cytoplasm"/>
    <property type="evidence" value="ECO:0007669"/>
    <property type="project" value="UniProtKB-SubCell"/>
</dbReference>
<gene>
    <name evidence="13 15" type="primary">pheS</name>
    <name evidence="15" type="ORF">CA85_06080</name>
</gene>
<evidence type="ECO:0000313" key="15">
    <source>
        <dbReference type="EMBL" id="TWT75317.1"/>
    </source>
</evidence>
<dbReference type="SUPFAM" id="SSF46589">
    <property type="entry name" value="tRNA-binding arm"/>
    <property type="match status" value="1"/>
</dbReference>
<keyword evidence="6 13" id="KW-0479">Metal-binding</keyword>
<proteinExistence type="inferred from homology"/>
<evidence type="ECO:0000256" key="8">
    <source>
        <dbReference type="ARBA" id="ARBA00022840"/>
    </source>
</evidence>
<dbReference type="CDD" id="cd00496">
    <property type="entry name" value="PheRS_alpha_core"/>
    <property type="match status" value="1"/>
</dbReference>
<comment type="subunit">
    <text evidence="3 13">Tetramer of two alpha and two beta subunits.</text>
</comment>
<comment type="similarity">
    <text evidence="2 13">Belongs to the class-II aminoacyl-tRNA synthetase family. Phe-tRNA synthetase alpha subunit type 1 subfamily.</text>
</comment>
<dbReference type="PANTHER" id="PTHR11538:SF41">
    <property type="entry name" value="PHENYLALANINE--TRNA LIGASE, MITOCHONDRIAL"/>
    <property type="match status" value="1"/>
</dbReference>
<keyword evidence="16" id="KW-1185">Reference proteome</keyword>
<comment type="subcellular location">
    <subcellularLocation>
        <location evidence="1 13">Cytoplasm</location>
    </subcellularLocation>
</comment>
<evidence type="ECO:0000256" key="3">
    <source>
        <dbReference type="ARBA" id="ARBA00011209"/>
    </source>
</evidence>
<evidence type="ECO:0000256" key="6">
    <source>
        <dbReference type="ARBA" id="ARBA00022723"/>
    </source>
</evidence>
<dbReference type="GO" id="GO:0005524">
    <property type="term" value="F:ATP binding"/>
    <property type="evidence" value="ECO:0007669"/>
    <property type="project" value="UniProtKB-UniRule"/>
</dbReference>
<dbReference type="GO" id="GO:0006432">
    <property type="term" value="P:phenylalanyl-tRNA aminoacylation"/>
    <property type="evidence" value="ECO:0007669"/>
    <property type="project" value="UniProtKB-UniRule"/>
</dbReference>
<evidence type="ECO:0000256" key="13">
    <source>
        <dbReference type="HAMAP-Rule" id="MF_00281"/>
    </source>
</evidence>
<dbReference type="GO" id="GO:0004826">
    <property type="term" value="F:phenylalanine-tRNA ligase activity"/>
    <property type="evidence" value="ECO:0007669"/>
    <property type="project" value="UniProtKB-UniRule"/>
</dbReference>
<evidence type="ECO:0000256" key="9">
    <source>
        <dbReference type="ARBA" id="ARBA00022842"/>
    </source>
</evidence>
<evidence type="ECO:0000256" key="11">
    <source>
        <dbReference type="ARBA" id="ARBA00023146"/>
    </source>
</evidence>
<keyword evidence="8 13" id="KW-0067">ATP-binding</keyword>
<feature type="binding site" evidence="13">
    <location>
        <position position="273"/>
    </location>
    <ligand>
        <name>Mg(2+)</name>
        <dbReference type="ChEBI" id="CHEBI:18420"/>
        <note>shared with beta subunit</note>
    </ligand>
</feature>
<keyword evidence="11 13" id="KW-0030">Aminoacyl-tRNA synthetase</keyword>
<dbReference type="GO" id="GO:0000287">
    <property type="term" value="F:magnesium ion binding"/>
    <property type="evidence" value="ECO:0007669"/>
    <property type="project" value="UniProtKB-UniRule"/>
</dbReference>
<dbReference type="SUPFAM" id="SSF55681">
    <property type="entry name" value="Class II aaRS and biotin synthetases"/>
    <property type="match status" value="1"/>
</dbReference>
<dbReference type="InterPro" id="IPR002319">
    <property type="entry name" value="Phenylalanyl-tRNA_Synthase"/>
</dbReference>
<accession>A0A5C5YKE7</accession>
<dbReference type="Proteomes" id="UP000318053">
    <property type="component" value="Unassembled WGS sequence"/>
</dbReference>
<sequence>MSLQNFLRRLDELQSDAESAFTGASDSDALEQARVAFLGAKNGQFKDVQKMLGGIESSDKRAAGMRLNEVKNAINKAFEQAQGSVGGGGDAQIDATFDPSLPGTRPTLGHVHPITQTIDHLTEIMGRMGFEVAEGPEVEDPWHNFVSLNIPEDHPARDPLDNFYLATASVNDSDRSSETGEGQRLLRSQTSTVQIRVMKSDEPPIRIISLGRVYRPDAPDATHFPMFHQMEGLLVDRNVTMANLKTVLRVFANNYLGDDVEIRFRPSFFPFTEPSVEVDFLWNGTWIEFGGAGMVDPNVFKAVGYDPEKISGFAFGLGVERLCMRRHGITDIRDFYSGDLRFLQQF</sequence>
<evidence type="ECO:0000256" key="1">
    <source>
        <dbReference type="ARBA" id="ARBA00004496"/>
    </source>
</evidence>
<feature type="domain" description="Aminoacyl-transfer RNA synthetases class-II family profile" evidence="14">
    <location>
        <begin position="127"/>
        <end position="322"/>
    </location>
</feature>
<dbReference type="InterPro" id="IPR004188">
    <property type="entry name" value="Phe-tRNA_ligase_II_N"/>
</dbReference>